<protein>
    <submittedName>
        <fullName evidence="4">Penicillin-binding transpeptidase domain-containing protein</fullName>
    </submittedName>
</protein>
<reference evidence="4" key="1">
    <citation type="submission" date="2020-12" db="EMBL/GenBank/DDBJ databases">
        <title>Genome public.</title>
        <authorList>
            <person name="Sun Q."/>
        </authorList>
    </citation>
    <scope>NUCLEOTIDE SEQUENCE</scope>
    <source>
        <strain evidence="4">CCM 8863</strain>
    </source>
</reference>
<dbReference type="SUPFAM" id="SSF54427">
    <property type="entry name" value="NTF2-like"/>
    <property type="match status" value="1"/>
</dbReference>
<dbReference type="SUPFAM" id="SSF56601">
    <property type="entry name" value="beta-lactamase/transpeptidase-like"/>
    <property type="match status" value="1"/>
</dbReference>
<dbReference type="GO" id="GO:0005886">
    <property type="term" value="C:plasma membrane"/>
    <property type="evidence" value="ECO:0007669"/>
    <property type="project" value="TreeGrafter"/>
</dbReference>
<dbReference type="Gene3D" id="3.40.710.10">
    <property type="entry name" value="DD-peptidase/beta-lactamase superfamily"/>
    <property type="match status" value="1"/>
</dbReference>
<feature type="compositionally biased region" description="Pro residues" evidence="1">
    <location>
        <begin position="624"/>
        <end position="636"/>
    </location>
</feature>
<dbReference type="Proteomes" id="UP000645966">
    <property type="component" value="Unassembled WGS sequence"/>
</dbReference>
<proteinExistence type="predicted"/>
<dbReference type="InterPro" id="IPR007887">
    <property type="entry name" value="MecA_N"/>
</dbReference>
<evidence type="ECO:0000313" key="5">
    <source>
        <dbReference type="Proteomes" id="UP000645966"/>
    </source>
</evidence>
<evidence type="ECO:0000313" key="4">
    <source>
        <dbReference type="EMBL" id="MBI8989156.1"/>
    </source>
</evidence>
<dbReference type="InterPro" id="IPR012338">
    <property type="entry name" value="Beta-lactam/transpept-like"/>
</dbReference>
<dbReference type="InterPro" id="IPR032710">
    <property type="entry name" value="NTF2-like_dom_sf"/>
</dbReference>
<dbReference type="AlphaFoldDB" id="A0A934I2Z3"/>
<dbReference type="Gene3D" id="3.90.1310.10">
    <property type="entry name" value="Penicillin-binding protein 2a (Domain 2)"/>
    <property type="match status" value="1"/>
</dbReference>
<keyword evidence="5" id="KW-1185">Reference proteome</keyword>
<dbReference type="InterPro" id="IPR050515">
    <property type="entry name" value="Beta-lactam/transpept"/>
</dbReference>
<dbReference type="Pfam" id="PF00905">
    <property type="entry name" value="Transpeptidase"/>
    <property type="match status" value="1"/>
</dbReference>
<feature type="domain" description="Penicillin-binding protein transpeptidase" evidence="2">
    <location>
        <begin position="327"/>
        <end position="591"/>
    </location>
</feature>
<organism evidence="4 5">
    <name type="scientific">Corynebacterium meridianum</name>
    <dbReference type="NCBI Taxonomy" id="2765363"/>
    <lineage>
        <taxon>Bacteria</taxon>
        <taxon>Bacillati</taxon>
        <taxon>Actinomycetota</taxon>
        <taxon>Actinomycetes</taxon>
        <taxon>Mycobacteriales</taxon>
        <taxon>Corynebacteriaceae</taxon>
        <taxon>Corynebacterium</taxon>
    </lineage>
</organism>
<feature type="domain" description="NTF2-like N-terminal transpeptidase" evidence="3">
    <location>
        <begin position="28"/>
        <end position="135"/>
    </location>
</feature>
<dbReference type="PANTHER" id="PTHR30627:SF24">
    <property type="entry name" value="PENICILLIN-BINDING PROTEIN 4B"/>
    <property type="match status" value="1"/>
</dbReference>
<comment type="caution">
    <text evidence="4">The sequence shown here is derived from an EMBL/GenBank/DDBJ whole genome shotgun (WGS) entry which is preliminary data.</text>
</comment>
<dbReference type="PROSITE" id="PS51257">
    <property type="entry name" value="PROKAR_LIPOPROTEIN"/>
    <property type="match status" value="1"/>
</dbReference>
<evidence type="ECO:0000259" key="3">
    <source>
        <dbReference type="Pfam" id="PF05223"/>
    </source>
</evidence>
<dbReference type="Pfam" id="PF05223">
    <property type="entry name" value="MecA_N"/>
    <property type="match status" value="1"/>
</dbReference>
<dbReference type="GO" id="GO:0008658">
    <property type="term" value="F:penicillin binding"/>
    <property type="evidence" value="ECO:0007669"/>
    <property type="project" value="InterPro"/>
</dbReference>
<dbReference type="RefSeq" id="WP_198738166.1">
    <property type="nucleotide sequence ID" value="NZ_JAEIOS010000011.1"/>
</dbReference>
<feature type="compositionally biased region" description="Basic and acidic residues" evidence="1">
    <location>
        <begin position="609"/>
        <end position="621"/>
    </location>
</feature>
<evidence type="ECO:0000256" key="1">
    <source>
        <dbReference type="SAM" id="MobiDB-lite"/>
    </source>
</evidence>
<dbReference type="InterPro" id="IPR001460">
    <property type="entry name" value="PCN-bd_Tpept"/>
</dbReference>
<feature type="region of interest" description="Disordered" evidence="1">
    <location>
        <begin position="600"/>
        <end position="651"/>
    </location>
</feature>
<dbReference type="GO" id="GO:0071555">
    <property type="term" value="P:cell wall organization"/>
    <property type="evidence" value="ECO:0007669"/>
    <property type="project" value="TreeGrafter"/>
</dbReference>
<sequence>MKKTSALLTVITVVAAGLVGCTPKPPPADGTIEAFFGAVSDGDFDAAGELTDDPSAAAEMLRESFEGLQAEQVEVELDGSSTGENTATAEFTVDWSLPRDREVRYPSRMSLSKVGGEWLIRWRPNLLHPRLGANQHLELRGINAERARVISNDGVALLEPGTTYRVLVNTKGLKDPDSTARTVARALDAAHSRDRSVATVNANELAEDLRRAKGMYSVGLVNAVEGPKVVEALDGVEAVTVNPEAAMVRTDRDFAPDIISRVERIVNDDLDGERGWQIAVVNAYGAQIDTLETHAPTPVPAVRVSLDTNVQRAAQAAVDLRSEMKAMMVVMRPSTGEVLAIAQTAEADRDGSIALMGQYPPGSTFKIITATAGMMDEDLTPDSIVPCPGAMEIGHRIVTNYNGFSLGSVPLERAFAASCNTSFADISSRLNPGELEQVGKQFGLGLDYTIEGLGTVTGSVPHGDELVDRTEAGFGQGKDLASPFGMALVASTAATGRTPVPVLINGRETTVSEHVDPPTPQAIEGLQRMMRQVVTTGTARGMQAGGAIHGKTGEAEIAGGSHAWFAGFRDDDIAFATLVVLGGGSETSVAITDHFFRALDDPSLLPPRDAARPQAREREDAPPPDEAPAPAAPEAPAPGGAADAAVPPPYL</sequence>
<dbReference type="PANTHER" id="PTHR30627">
    <property type="entry name" value="PEPTIDOGLYCAN D,D-TRANSPEPTIDASE"/>
    <property type="match status" value="1"/>
</dbReference>
<accession>A0A934I2Z3</accession>
<dbReference type="GO" id="GO:0046677">
    <property type="term" value="P:response to antibiotic"/>
    <property type="evidence" value="ECO:0007669"/>
    <property type="project" value="InterPro"/>
</dbReference>
<name>A0A934I2Z3_9CORY</name>
<gene>
    <name evidence="4" type="ORF">JDV75_05200</name>
</gene>
<dbReference type="GO" id="GO:0071972">
    <property type="term" value="F:peptidoglycan L,D-transpeptidase activity"/>
    <property type="evidence" value="ECO:0007669"/>
    <property type="project" value="TreeGrafter"/>
</dbReference>
<evidence type="ECO:0000259" key="2">
    <source>
        <dbReference type="Pfam" id="PF00905"/>
    </source>
</evidence>
<dbReference type="EMBL" id="JAEIOS010000011">
    <property type="protein sequence ID" value="MBI8989156.1"/>
    <property type="molecule type" value="Genomic_DNA"/>
</dbReference>